<dbReference type="InterPro" id="IPR002539">
    <property type="entry name" value="MaoC-like_dom"/>
</dbReference>
<keyword evidence="4" id="KW-1185">Reference proteome</keyword>
<dbReference type="PANTHER" id="PTHR43437:SF3">
    <property type="entry name" value="HYDROXYACYL-THIOESTER DEHYDRATASE TYPE 2, MITOCHONDRIAL"/>
    <property type="match status" value="1"/>
</dbReference>
<dbReference type="InterPro" id="IPR029069">
    <property type="entry name" value="HotDog_dom_sf"/>
</dbReference>
<sequence length="156" mass="16807">MTQGSNFTYDELEIGQSASFSRKIERRHIHLFAAATGDVNPVHLDDDFAAESDFGETIAHGMLTGGIISAALAMSLPGPGTIYLGQSLRFRLPVKIGDTISVTLTVLEKKDRRQWVSLDCKAINQHGKLVASGTAEVIAPSEKLTLTLPPEPAFNS</sequence>
<dbReference type="PANTHER" id="PTHR43437">
    <property type="entry name" value="HYDROXYACYL-THIOESTER DEHYDRATASE TYPE 2, MITOCHONDRIAL-RELATED"/>
    <property type="match status" value="1"/>
</dbReference>
<accession>A0A7W2TTY8</accession>
<dbReference type="GO" id="GO:0019171">
    <property type="term" value="F:(3R)-hydroxyacyl-[acyl-carrier-protein] dehydratase activity"/>
    <property type="evidence" value="ECO:0007669"/>
    <property type="project" value="TreeGrafter"/>
</dbReference>
<evidence type="ECO:0000256" key="1">
    <source>
        <dbReference type="ARBA" id="ARBA00023239"/>
    </source>
</evidence>
<dbReference type="Gene3D" id="3.10.129.10">
    <property type="entry name" value="Hotdog Thioesterase"/>
    <property type="match status" value="1"/>
</dbReference>
<dbReference type="RefSeq" id="WP_182168769.1">
    <property type="nucleotide sequence ID" value="NZ_JACFXU010000013.1"/>
</dbReference>
<dbReference type="GO" id="GO:0006633">
    <property type="term" value="P:fatty acid biosynthetic process"/>
    <property type="evidence" value="ECO:0007669"/>
    <property type="project" value="TreeGrafter"/>
</dbReference>
<evidence type="ECO:0000259" key="2">
    <source>
        <dbReference type="Pfam" id="PF01575"/>
    </source>
</evidence>
<dbReference type="InterPro" id="IPR050965">
    <property type="entry name" value="UPF0336/Enoyl-CoA_hydratase"/>
</dbReference>
<name>A0A7W2TTY8_9GAMM</name>
<organism evidence="3 4">
    <name type="scientific">Sediminihaliea albiluteola</name>
    <dbReference type="NCBI Taxonomy" id="2758564"/>
    <lineage>
        <taxon>Bacteria</taxon>
        <taxon>Pseudomonadati</taxon>
        <taxon>Pseudomonadota</taxon>
        <taxon>Gammaproteobacteria</taxon>
        <taxon>Cellvibrionales</taxon>
        <taxon>Halieaceae</taxon>
        <taxon>Sediminihaliea</taxon>
    </lineage>
</organism>
<dbReference type="SUPFAM" id="SSF54637">
    <property type="entry name" value="Thioesterase/thiol ester dehydrase-isomerase"/>
    <property type="match status" value="1"/>
</dbReference>
<dbReference type="FunFam" id="3.10.129.10:FF:000042">
    <property type="entry name" value="MaoC domain protein dehydratase"/>
    <property type="match status" value="1"/>
</dbReference>
<dbReference type="Proteomes" id="UP000539350">
    <property type="component" value="Unassembled WGS sequence"/>
</dbReference>
<evidence type="ECO:0000313" key="4">
    <source>
        <dbReference type="Proteomes" id="UP000539350"/>
    </source>
</evidence>
<comment type="caution">
    <text evidence="3">The sequence shown here is derived from an EMBL/GenBank/DDBJ whole genome shotgun (WGS) entry which is preliminary data.</text>
</comment>
<dbReference type="CDD" id="cd03449">
    <property type="entry name" value="R_hydratase"/>
    <property type="match status" value="1"/>
</dbReference>
<reference evidence="3 4" key="1">
    <citation type="submission" date="2020-07" db="EMBL/GenBank/DDBJ databases">
        <title>Halieaceae bacterium, F7430, whole genome shotgun sequencing project.</title>
        <authorList>
            <person name="Jiang S."/>
            <person name="Liu Z.W."/>
            <person name="Du Z.J."/>
        </authorList>
    </citation>
    <scope>NUCLEOTIDE SEQUENCE [LARGE SCALE GENOMIC DNA]</scope>
    <source>
        <strain evidence="3 4">F7430</strain>
    </source>
</reference>
<gene>
    <name evidence="3" type="ORF">H2508_02230</name>
</gene>
<dbReference type="EMBL" id="JACFXU010000013">
    <property type="protein sequence ID" value="MBA6411927.1"/>
    <property type="molecule type" value="Genomic_DNA"/>
</dbReference>
<keyword evidence="1" id="KW-0456">Lyase</keyword>
<feature type="domain" description="MaoC-like" evidence="2">
    <location>
        <begin position="14"/>
        <end position="115"/>
    </location>
</feature>
<proteinExistence type="predicted"/>
<dbReference type="Pfam" id="PF01575">
    <property type="entry name" value="MaoC_dehydratas"/>
    <property type="match status" value="1"/>
</dbReference>
<dbReference type="AlphaFoldDB" id="A0A7W2TTY8"/>
<evidence type="ECO:0000313" key="3">
    <source>
        <dbReference type="EMBL" id="MBA6411927.1"/>
    </source>
</evidence>
<protein>
    <submittedName>
        <fullName evidence="3">MaoC family dehydratase N-terminal domain-containing protein</fullName>
    </submittedName>
</protein>